<dbReference type="KEGG" id="marh:Mia14_0356"/>
<dbReference type="SUPFAM" id="SSF160527">
    <property type="entry name" value="V-type ATPase subunit E-like"/>
    <property type="match status" value="1"/>
</dbReference>
<dbReference type="InterPro" id="IPR002842">
    <property type="entry name" value="ATPase_V1_Esu"/>
</dbReference>
<proteinExistence type="inferred from homology"/>
<keyword evidence="3" id="KW-0406">Ion transport</keyword>
<gene>
    <name evidence="4" type="ORF">Mia14_0356</name>
</gene>
<dbReference type="Pfam" id="PF01991">
    <property type="entry name" value="vATP-synt_E"/>
    <property type="match status" value="1"/>
</dbReference>
<evidence type="ECO:0000313" key="5">
    <source>
        <dbReference type="Proteomes" id="UP000197679"/>
    </source>
</evidence>
<dbReference type="GO" id="GO:0033178">
    <property type="term" value="C:proton-transporting two-sector ATPase complex, catalytic domain"/>
    <property type="evidence" value="ECO:0007669"/>
    <property type="project" value="InterPro"/>
</dbReference>
<protein>
    <submittedName>
        <fullName evidence="4">A-type Na(+),H(+)-transporting-ATP synthase subunit E</fullName>
    </submittedName>
</protein>
<evidence type="ECO:0000256" key="3">
    <source>
        <dbReference type="ARBA" id="ARBA00023065"/>
    </source>
</evidence>
<comment type="similarity">
    <text evidence="1">Belongs to the V-ATPase E subunit family.</text>
</comment>
<dbReference type="EMBL" id="CP019964">
    <property type="protein sequence ID" value="ASI13678.1"/>
    <property type="molecule type" value="Genomic_DNA"/>
</dbReference>
<evidence type="ECO:0000313" key="4">
    <source>
        <dbReference type="EMBL" id="ASI13678.1"/>
    </source>
</evidence>
<evidence type="ECO:0000256" key="1">
    <source>
        <dbReference type="ARBA" id="ARBA00005901"/>
    </source>
</evidence>
<dbReference type="GeneID" id="33313913"/>
<accession>A0A218NMH9</accession>
<dbReference type="Gene3D" id="3.30.2320.30">
    <property type="entry name" value="ATP synthase, E subunit, C-terminal"/>
    <property type="match status" value="1"/>
</dbReference>
<dbReference type="AlphaFoldDB" id="A0A218NMH9"/>
<organism evidence="4 5">
    <name type="scientific">Candidatus Mancarchaeum acidiphilum</name>
    <dbReference type="NCBI Taxonomy" id="1920749"/>
    <lineage>
        <taxon>Archaea</taxon>
        <taxon>Candidatus Micrarchaeota</taxon>
        <taxon>Candidatus Mancarchaeum</taxon>
    </lineage>
</organism>
<evidence type="ECO:0000256" key="2">
    <source>
        <dbReference type="ARBA" id="ARBA00022448"/>
    </source>
</evidence>
<sequence>MAMEDIISKIKENADAEIEKANSDADSKIQQINDDKSKAISDYQSQIDAKLKIELQQIKSQSDSKANTDSRSIYNKALEEKLDEGFKIIKDNFDEFCKTDTYKEVLGAIVKDALKELGAGATITVNPRDKDLLKVPKTCKVKTDESVSGGIRAVSKDGSMGMDETLDDILDSAKDSVAIEFLKLIK</sequence>
<name>A0A218NMH9_9ARCH</name>
<dbReference type="GO" id="GO:0046961">
    <property type="term" value="F:proton-transporting ATPase activity, rotational mechanism"/>
    <property type="evidence" value="ECO:0007669"/>
    <property type="project" value="InterPro"/>
</dbReference>
<dbReference type="InterPro" id="IPR038495">
    <property type="entry name" value="ATPase_E_C"/>
</dbReference>
<keyword evidence="5" id="KW-1185">Reference proteome</keyword>
<keyword evidence="2" id="KW-0813">Transport</keyword>
<dbReference type="RefSeq" id="WP_088819843.1">
    <property type="nucleotide sequence ID" value="NZ_CP019964.1"/>
</dbReference>
<dbReference type="Proteomes" id="UP000197679">
    <property type="component" value="Chromosome"/>
</dbReference>
<reference evidence="4 5" key="1">
    <citation type="journal article" date="2017" name="Nat. Commun.">
        <title>'ARMAN' archaea depend on association with euryarchaeal host in culture and in situ.</title>
        <authorList>
            <person name="Golyshina O."/>
            <person name="Toshchakov S."/>
            <person name="Makarova K."/>
            <person name="Gavrilov S."/>
            <person name="Korzhenkov A."/>
            <person name="La Cono V."/>
            <person name="Arcadi E."/>
            <person name="Nechitaylo T."/>
            <person name="Ferrer M."/>
            <person name="Kublanov I."/>
            <person name="Wolf Y."/>
            <person name="Yakimov M."/>
            <person name="Golyshin P."/>
            <person name="Slesarev A."/>
            <person name="Kozyavkin S."/>
        </authorList>
    </citation>
    <scope>NUCLEOTIDE SEQUENCE [LARGE SCALE GENOMIC DNA]</scope>
    <source>
        <strain evidence="4 5">Mia14</strain>
    </source>
</reference>